<reference evidence="1" key="1">
    <citation type="submission" date="2022-08" db="EMBL/GenBank/DDBJ databases">
        <authorList>
            <person name="Gutierrez-Valencia J."/>
        </authorList>
    </citation>
    <scope>NUCLEOTIDE SEQUENCE</scope>
</reference>
<proteinExistence type="predicted"/>
<dbReference type="EMBL" id="CAMGYJ010000008">
    <property type="protein sequence ID" value="CAI0455717.1"/>
    <property type="molecule type" value="Genomic_DNA"/>
</dbReference>
<evidence type="ECO:0000313" key="1">
    <source>
        <dbReference type="EMBL" id="CAI0455717.1"/>
    </source>
</evidence>
<name>A0AAV0NB82_9ROSI</name>
<gene>
    <name evidence="1" type="ORF">LITE_LOCUS32464</name>
</gene>
<organism evidence="1 2">
    <name type="scientific">Linum tenue</name>
    <dbReference type="NCBI Taxonomy" id="586396"/>
    <lineage>
        <taxon>Eukaryota</taxon>
        <taxon>Viridiplantae</taxon>
        <taxon>Streptophyta</taxon>
        <taxon>Embryophyta</taxon>
        <taxon>Tracheophyta</taxon>
        <taxon>Spermatophyta</taxon>
        <taxon>Magnoliopsida</taxon>
        <taxon>eudicotyledons</taxon>
        <taxon>Gunneridae</taxon>
        <taxon>Pentapetalae</taxon>
        <taxon>rosids</taxon>
        <taxon>fabids</taxon>
        <taxon>Malpighiales</taxon>
        <taxon>Linaceae</taxon>
        <taxon>Linum</taxon>
    </lineage>
</organism>
<accession>A0AAV0NB82</accession>
<evidence type="ECO:0000313" key="2">
    <source>
        <dbReference type="Proteomes" id="UP001154282"/>
    </source>
</evidence>
<comment type="caution">
    <text evidence="1">The sequence shown here is derived from an EMBL/GenBank/DDBJ whole genome shotgun (WGS) entry which is preliminary data.</text>
</comment>
<protein>
    <submittedName>
        <fullName evidence="1">Uncharacterized protein</fullName>
    </submittedName>
</protein>
<dbReference type="AlphaFoldDB" id="A0AAV0NB82"/>
<sequence length="144" mass="15444">MDEGHSKLVLPRGGTCSDGSFRGCIHSAWGFQRRRDTELPEQTVSDGVFGSGHSSALLVVDFAPHVLGDPNLEIFGEGFLEVVTHEDGDRALDVVSVYSGDVDCFWCVVAPRSVPQRELDNGSDRSRGIRAVTSVCVLAVPSLG</sequence>
<keyword evidence="2" id="KW-1185">Reference proteome</keyword>
<dbReference type="Proteomes" id="UP001154282">
    <property type="component" value="Unassembled WGS sequence"/>
</dbReference>